<gene>
    <name evidence="2" type="primary">catD_7</name>
    <name evidence="2" type="ORF">BG653_06618</name>
</gene>
<reference evidence="2 3" key="1">
    <citation type="submission" date="2016-09" db="EMBL/GenBank/DDBJ databases">
        <title>Streptomyces platensis DSM40041, a candidate organism with high potential of specific P450 cytochromes.</title>
        <authorList>
            <person name="Grumaz C."/>
            <person name="Vainshtein Y."/>
            <person name="Kirstahler P."/>
            <person name="Sohn K."/>
        </authorList>
    </citation>
    <scope>NUCLEOTIDE SEQUENCE [LARGE SCALE GENOMIC DNA]</scope>
    <source>
        <strain evidence="2 3">DSM 40041</strain>
    </source>
</reference>
<dbReference type="Gene3D" id="3.40.50.1820">
    <property type="entry name" value="alpha/beta hydrolase"/>
    <property type="match status" value="1"/>
</dbReference>
<dbReference type="PRINTS" id="PR00412">
    <property type="entry name" value="EPOXHYDRLASE"/>
</dbReference>
<dbReference type="EC" id="3.1.1.24" evidence="2"/>
<evidence type="ECO:0000313" key="2">
    <source>
        <dbReference type="EMBL" id="OSY37012.1"/>
    </source>
</evidence>
<proteinExistence type="predicted"/>
<protein>
    <submittedName>
        <fullName evidence="2">3-oxoadipate enol-lactonase 2</fullName>
        <ecNumber evidence="2">3.1.1.24</ecNumber>
    </submittedName>
</protein>
<sequence length="292" mass="31154">MTPWLPSCEKNDTLVVMTDALDVRTLETPDGLLAYRELGSGRPVVLLHGGFVDGGMWDDQLPYFARDHRVIVPDARGHGASANATRAFRPADDLAALLRHLDTGPAVLVGLSMGAATAVDTALEHPGLVRALVVSGAGTSEPEYHHPWARGVLAAQARAMAAGDIEGWIDAFLMFAAGPHRTVDAVDPQVVGRVRDMAERTLAKHTGAEPDWRVPVADTWARAAKITVPVLAVHGGLDSDDCIGMAERLVRSVAHGRAVTIDGTGHYPNMERPDLFNRTVGAALPALFAHQN</sequence>
<dbReference type="SUPFAM" id="SSF53474">
    <property type="entry name" value="alpha/beta-Hydrolases"/>
    <property type="match status" value="1"/>
</dbReference>
<dbReference type="GO" id="GO:0047570">
    <property type="term" value="F:3-oxoadipate enol-lactonase activity"/>
    <property type="evidence" value="ECO:0007669"/>
    <property type="project" value="UniProtKB-EC"/>
</dbReference>
<feature type="domain" description="AB hydrolase-1" evidence="1">
    <location>
        <begin position="44"/>
        <end position="278"/>
    </location>
</feature>
<accession>A0ABX3XNQ5</accession>
<dbReference type="InterPro" id="IPR050228">
    <property type="entry name" value="Carboxylesterase_BioH"/>
</dbReference>
<dbReference type="EMBL" id="MIGA01000071">
    <property type="protein sequence ID" value="OSY37012.1"/>
    <property type="molecule type" value="Genomic_DNA"/>
</dbReference>
<keyword evidence="3" id="KW-1185">Reference proteome</keyword>
<dbReference type="Proteomes" id="UP000194225">
    <property type="component" value="Unassembled WGS sequence"/>
</dbReference>
<evidence type="ECO:0000259" key="1">
    <source>
        <dbReference type="Pfam" id="PF12697"/>
    </source>
</evidence>
<comment type="caution">
    <text evidence="2">The sequence shown here is derived from an EMBL/GenBank/DDBJ whole genome shotgun (WGS) entry which is preliminary data.</text>
</comment>
<keyword evidence="2" id="KW-0378">Hydrolase</keyword>
<dbReference type="PANTHER" id="PTHR43194">
    <property type="entry name" value="HYDROLASE ALPHA/BETA FOLD FAMILY"/>
    <property type="match status" value="1"/>
</dbReference>
<dbReference type="PRINTS" id="PR00111">
    <property type="entry name" value="ABHYDROLASE"/>
</dbReference>
<dbReference type="InterPro" id="IPR000073">
    <property type="entry name" value="AB_hydrolase_1"/>
</dbReference>
<dbReference type="InterPro" id="IPR029058">
    <property type="entry name" value="AB_hydrolase_fold"/>
</dbReference>
<evidence type="ECO:0000313" key="3">
    <source>
        <dbReference type="Proteomes" id="UP000194225"/>
    </source>
</evidence>
<dbReference type="InterPro" id="IPR000639">
    <property type="entry name" value="Epox_hydrolase-like"/>
</dbReference>
<organism evidence="2 3">
    <name type="scientific">Streptomyces platensis</name>
    <dbReference type="NCBI Taxonomy" id="58346"/>
    <lineage>
        <taxon>Bacteria</taxon>
        <taxon>Bacillati</taxon>
        <taxon>Actinomycetota</taxon>
        <taxon>Actinomycetes</taxon>
        <taxon>Kitasatosporales</taxon>
        <taxon>Streptomycetaceae</taxon>
        <taxon>Streptomyces</taxon>
    </lineage>
</organism>
<dbReference type="Pfam" id="PF12697">
    <property type="entry name" value="Abhydrolase_6"/>
    <property type="match status" value="1"/>
</dbReference>
<dbReference type="PANTHER" id="PTHR43194:SF2">
    <property type="entry name" value="PEROXISOMAL MEMBRANE PROTEIN LPX1"/>
    <property type="match status" value="1"/>
</dbReference>
<name>A0ABX3XNQ5_STRPT</name>